<protein>
    <submittedName>
        <fullName evidence="2">Uncharacterized protein</fullName>
    </submittedName>
</protein>
<feature type="compositionally biased region" description="Low complexity" evidence="1">
    <location>
        <begin position="40"/>
        <end position="52"/>
    </location>
</feature>
<evidence type="ECO:0000313" key="3">
    <source>
        <dbReference type="Proteomes" id="UP000798662"/>
    </source>
</evidence>
<dbReference type="EMBL" id="WMLA01000005">
    <property type="protein sequence ID" value="KAK1857366.1"/>
    <property type="molecule type" value="Genomic_DNA"/>
</dbReference>
<reference evidence="2" key="1">
    <citation type="submission" date="2019-11" db="EMBL/GenBank/DDBJ databases">
        <title>Nori genome reveals adaptations in red seaweeds to the harsh intertidal environment.</title>
        <authorList>
            <person name="Wang D."/>
            <person name="Mao Y."/>
        </authorList>
    </citation>
    <scope>NUCLEOTIDE SEQUENCE [LARGE SCALE GENOMIC DNA]</scope>
    <source>
        <tissue evidence="2">Gametophyte</tissue>
    </source>
</reference>
<accession>A0ABQ9T866</accession>
<comment type="caution">
    <text evidence="2">The sequence shown here is derived from an EMBL/GenBank/DDBJ whole genome shotgun (WGS) entry which is preliminary data.</text>
</comment>
<feature type="region of interest" description="Disordered" evidence="1">
    <location>
        <begin position="1"/>
        <end position="67"/>
    </location>
</feature>
<evidence type="ECO:0000256" key="1">
    <source>
        <dbReference type="SAM" id="MobiDB-lite"/>
    </source>
</evidence>
<evidence type="ECO:0000313" key="2">
    <source>
        <dbReference type="EMBL" id="KAK1857366.1"/>
    </source>
</evidence>
<proteinExistence type="predicted"/>
<name>A0ABQ9T866_PYRYE</name>
<feature type="compositionally biased region" description="Basic residues" evidence="1">
    <location>
        <begin position="1"/>
        <end position="10"/>
    </location>
</feature>
<gene>
    <name evidence="2" type="ORF">I4F81_012925</name>
</gene>
<keyword evidence="3" id="KW-1185">Reference proteome</keyword>
<dbReference type="Proteomes" id="UP000798662">
    <property type="component" value="Unassembled WGS sequence"/>
</dbReference>
<sequence length="624" mass="67021">MDAAQLKHHLSTQSHKSALRKLVADKETATTGQGGTDVRSPPSSSSQAPLPSATVESARELLSSPPRPAQVALRERYQLHAWPASVTATHLPPDNQCGGLLQQYRFHEDLSRLHWTAAGVAQHFGPFLRRVSRTASADVENRGATLPPSGAFYFACIQDAVLSLFNDALSYLRKSDQTTLLSRLRIGQTSDLQLRRFNIHVTKPTLVRYARDVAIVLYVTQELAALADRPAAAALEADNASVTFDRETQLAALNMRDSYRTHAASGLRQSFERIAMATNPTSTTAAAYIVQLSASCEAISRSETVAPAFIPCDDPSHLPAGAPPGAVCGTLLHRGLHMSTATVGARVRAAQRELGGLLQQLTFGYDPTGSGFYAQAVQLIDSPNVQSPGVSFLELPVNARLVSGWRSHMIASGVLDSPDCPVRVAVKPSERDPGVEELDLTAPPVVTDAAKLRTWRQLANRCRALIWAITHCVGGAPARMTESAGVRLCASSARAHRSVFVHNGLVYTVITYWKGQVERQGTGRPIVRWHDAPSSSLVIQYLVFVEPLDAYLSRAVDPAAPSSTLIGAGHGGAIDRALLFRDERGQQLQPRALTAALADDLLLRVSTLPLPSVCFGSISTASAG</sequence>
<organism evidence="2 3">
    <name type="scientific">Pyropia yezoensis</name>
    <name type="common">Susabi-nori</name>
    <name type="synonym">Porphyra yezoensis</name>
    <dbReference type="NCBI Taxonomy" id="2788"/>
    <lineage>
        <taxon>Eukaryota</taxon>
        <taxon>Rhodophyta</taxon>
        <taxon>Bangiophyceae</taxon>
        <taxon>Bangiales</taxon>
        <taxon>Bangiaceae</taxon>
        <taxon>Pyropia</taxon>
    </lineage>
</organism>